<dbReference type="PANTHER" id="PTHR35004">
    <property type="entry name" value="TRANSPOSASE RV3428C-RELATED"/>
    <property type="match status" value="1"/>
</dbReference>
<protein>
    <recommendedName>
        <fullName evidence="6">Transposase</fullName>
    </recommendedName>
</protein>
<dbReference type="OrthoDB" id="5287589at2"/>
<evidence type="ECO:0000256" key="1">
    <source>
        <dbReference type="SAM" id="MobiDB-lite"/>
    </source>
</evidence>
<evidence type="ECO:0000259" key="3">
    <source>
        <dbReference type="PROSITE" id="PS51702"/>
    </source>
</evidence>
<evidence type="ECO:0008006" key="6">
    <source>
        <dbReference type="Google" id="ProtNLM"/>
    </source>
</evidence>
<dbReference type="InterPro" id="IPR012337">
    <property type="entry name" value="RNaseH-like_sf"/>
</dbReference>
<dbReference type="SUPFAM" id="SSF53098">
    <property type="entry name" value="Ribonuclease H-like"/>
    <property type="match status" value="1"/>
</dbReference>
<evidence type="ECO:0000313" key="4">
    <source>
        <dbReference type="EMBL" id="TKD12928.1"/>
    </source>
</evidence>
<dbReference type="InterPro" id="IPR015378">
    <property type="entry name" value="Transposase-like_Mu_C"/>
</dbReference>
<dbReference type="InterPro" id="IPR036397">
    <property type="entry name" value="RNaseH_sf"/>
</dbReference>
<dbReference type="InterPro" id="IPR001584">
    <property type="entry name" value="Integrase_cat-core"/>
</dbReference>
<dbReference type="AlphaFoldDB" id="A0A4U1JJK8"/>
<dbReference type="InterPro" id="IPR009061">
    <property type="entry name" value="DNA-bd_dom_put_sf"/>
</dbReference>
<reference evidence="4 5" key="1">
    <citation type="submission" date="2019-04" db="EMBL/GenBank/DDBJ databases">
        <title>Draft Whole-Genome sequence of the purple photosynthetic bacterium Rhodobacter capsulatus SP108 with an indigenous class A beta-lactamase.</title>
        <authorList>
            <person name="Robertson S."/>
            <person name="Meyer T.E."/>
            <person name="Kyndt J.A."/>
        </authorList>
    </citation>
    <scope>NUCLEOTIDE SEQUENCE [LARGE SCALE GENOMIC DNA]</scope>
    <source>
        <strain evidence="4 5">SP108</strain>
    </source>
</reference>
<dbReference type="SUPFAM" id="SSF46955">
    <property type="entry name" value="Putative DNA-binding domain"/>
    <property type="match status" value="1"/>
</dbReference>
<proteinExistence type="predicted"/>
<dbReference type="Pfam" id="PF00665">
    <property type="entry name" value="rve"/>
    <property type="match status" value="1"/>
</dbReference>
<organism evidence="4 5">
    <name type="scientific">Rhodobacter capsulatus</name>
    <name type="common">Rhodopseudomonas capsulata</name>
    <dbReference type="NCBI Taxonomy" id="1061"/>
    <lineage>
        <taxon>Bacteria</taxon>
        <taxon>Pseudomonadati</taxon>
        <taxon>Pseudomonadota</taxon>
        <taxon>Alphaproteobacteria</taxon>
        <taxon>Rhodobacterales</taxon>
        <taxon>Rhodobacter group</taxon>
        <taxon>Rhodobacter</taxon>
    </lineage>
</organism>
<evidence type="ECO:0000313" key="5">
    <source>
        <dbReference type="Proteomes" id="UP000310597"/>
    </source>
</evidence>
<feature type="domain" description="HTH Mu-type" evidence="3">
    <location>
        <begin position="3"/>
        <end position="74"/>
    </location>
</feature>
<dbReference type="Proteomes" id="UP000310597">
    <property type="component" value="Unassembled WGS sequence"/>
</dbReference>
<dbReference type="RefSeq" id="WP_136909810.1">
    <property type="nucleotide sequence ID" value="NZ_SWJZ01000153.1"/>
</dbReference>
<gene>
    <name evidence="4" type="ORF">FBT96_20115</name>
</gene>
<dbReference type="InterPro" id="IPR036388">
    <property type="entry name" value="WH-like_DNA-bd_sf"/>
</dbReference>
<dbReference type="Pfam" id="PF02316">
    <property type="entry name" value="HTH_Tnp_Mu_1"/>
    <property type="match status" value="1"/>
</dbReference>
<dbReference type="EMBL" id="SWJZ01000153">
    <property type="protein sequence ID" value="TKD12928.1"/>
    <property type="molecule type" value="Genomic_DNA"/>
</dbReference>
<dbReference type="Gene3D" id="1.10.10.10">
    <property type="entry name" value="Winged helix-like DNA-binding domain superfamily/Winged helix DNA-binding domain"/>
    <property type="match status" value="1"/>
</dbReference>
<name>A0A4U1JJK8_RHOCA</name>
<dbReference type="PROSITE" id="PS50994">
    <property type="entry name" value="INTEGRASE"/>
    <property type="match status" value="1"/>
</dbReference>
<comment type="caution">
    <text evidence="4">The sequence shown here is derived from an EMBL/GenBank/DDBJ whole genome shotgun (WGS) entry which is preliminary data.</text>
</comment>
<feature type="domain" description="Integrase catalytic" evidence="2">
    <location>
        <begin position="261"/>
        <end position="378"/>
    </location>
</feature>
<evidence type="ECO:0000259" key="2">
    <source>
        <dbReference type="PROSITE" id="PS50994"/>
    </source>
</evidence>
<accession>A0A4U1JJK8</accession>
<dbReference type="Pfam" id="PF09299">
    <property type="entry name" value="Mu-transpos_C"/>
    <property type="match status" value="1"/>
</dbReference>
<feature type="region of interest" description="Disordered" evidence="1">
    <location>
        <begin position="18"/>
        <end position="40"/>
    </location>
</feature>
<dbReference type="GO" id="GO:0015074">
    <property type="term" value="P:DNA integration"/>
    <property type="evidence" value="ECO:0007669"/>
    <property type="project" value="InterPro"/>
</dbReference>
<dbReference type="InterPro" id="IPR003314">
    <property type="entry name" value="Mu-type_HTH"/>
</dbReference>
<dbReference type="Gene3D" id="3.30.420.10">
    <property type="entry name" value="Ribonuclease H-like superfamily/Ribonuclease H"/>
    <property type="match status" value="1"/>
</dbReference>
<dbReference type="GO" id="GO:0003677">
    <property type="term" value="F:DNA binding"/>
    <property type="evidence" value="ECO:0007669"/>
    <property type="project" value="InterPro"/>
</dbReference>
<dbReference type="PANTHER" id="PTHR35004:SF7">
    <property type="entry name" value="INTEGRASE PROTEIN"/>
    <property type="match status" value="1"/>
</dbReference>
<dbReference type="PROSITE" id="PS51702">
    <property type="entry name" value="HTH_MU"/>
    <property type="match status" value="1"/>
</dbReference>
<sequence length="704" mass="78264">MKRWMTIAEIAEAALPGLPPSPRGVAKRAQSEGWATRTTQVRKRKGRGGGLEFSVELLPDEARAELIRREANPGEPVNVITLRENDPLTGVERDRRDARLHVLGALDEFRAANNLGVRDAAALFPDAWNCGLIEAPKSVRAFVSKTSRTQLFEWAAIRRRDGDDALGIDRRGRPAKIEAAADGAVVTALLGAIAKQSFLSADQLGAYLRDRFGDALPTISERTIQRARTKYEAEHRNALMSIRDPDRFRSTVEHSATNSTFAAGLNDLWQIDASPADVMLAGKRRHSIYLAIDIWSRRVRVLVTRSPRAEAVAMLLRACILAWGVPRRVKTDNGSDFKAKSITRLFAAMQIEHELSAPYEPKSKGNVERAIGTFQRDLATCPGFIGHSVADRKVIESRKAFSKRLGMSELDLFDVQMDLPEFQQWCNDWSDKVYAHRQHSGLKKLTPFMRAASWRGELRRLEHPKALDILLAPIAGRDGVRTVGKQGLKIGSEHYQTSAAPVGSEVLVRMDPCDLGRAIVFSLDGETYLGDAICPHLAGEDPVEVTMRVKAAQKALLKEETDRIKGEMRKIRPRDFSDALIRQGEKRAANLAYIERPATPFTTPALDAARAALDGATPAAPTAYDPVAVATQLAEVVRLPAQRRPIQQDRMQDHFRRAIDLEEAIAAGEQISEADAAWLRSYQQHPDYRGAKRIFEIHGRRMFG</sequence>